<evidence type="ECO:0000256" key="2">
    <source>
        <dbReference type="ARBA" id="ARBA00022692"/>
    </source>
</evidence>
<dbReference type="Pfam" id="PF02618">
    <property type="entry name" value="YceG"/>
    <property type="match status" value="1"/>
</dbReference>
<name>A0ABT0IHV3_9ACTN</name>
<comment type="similarity">
    <text evidence="7">Belongs to the transglycosylase MltG family.</text>
</comment>
<comment type="catalytic activity">
    <reaction evidence="7">
        <text>a peptidoglycan chain = a peptidoglycan chain with N-acetyl-1,6-anhydromuramyl-[peptide] at the reducing end + a peptidoglycan chain with N-acetylglucosamine at the non-reducing end.</text>
        <dbReference type="EC" id="4.2.2.29"/>
    </reaction>
</comment>
<gene>
    <name evidence="7 9" type="primary">mltG</name>
    <name evidence="9" type="ORF">M1O15_26645</name>
</gene>
<evidence type="ECO:0000256" key="1">
    <source>
        <dbReference type="ARBA" id="ARBA00022475"/>
    </source>
</evidence>
<dbReference type="PANTHER" id="PTHR30518:SF2">
    <property type="entry name" value="ENDOLYTIC MUREIN TRANSGLYCOSYLASE"/>
    <property type="match status" value="1"/>
</dbReference>
<evidence type="ECO:0000313" key="9">
    <source>
        <dbReference type="EMBL" id="MCK8680903.1"/>
    </source>
</evidence>
<feature type="compositionally biased region" description="Basic and acidic residues" evidence="8">
    <location>
        <begin position="1"/>
        <end position="24"/>
    </location>
</feature>
<dbReference type="Gene3D" id="3.30.160.60">
    <property type="entry name" value="Classic Zinc Finger"/>
    <property type="match status" value="1"/>
</dbReference>
<accession>A0ABT0IHV3</accession>
<sequence length="587" mass="63707">MTDYGRSHGSEPWHPEDPAHRDQGWEGQQAAYHQHAQGQYGDGSQDPYGQQPQGYGDQQQYGEQQGYAGQHYGDQGGYPQQQGYGEQQGYPQQQYPSQGYGDPHAAQQGYGGWDTGRQTAMPYAAPAPAVADLYAAAPDPYATGGTPDLYGTPEAYPPPQPPGHRQAPAPEAAPRDEDPHPFFSDGDDDRDDGRGDRYGGGGGADDGDDDEPAGAPGGGRRQPKKKKKSRNGLACSFVALVLLGGAGGVTYFGYQFWQGRGQIEDFAGDGAGEVQVEIPKGATGAQIGQILKREGVVKSVDAFIRAQGDNPRGTSIQEGSYLLKKEMSGKAAVTLMLSDASRNNMIFREGMRNVDIYKAIDTRLDLKAGTTAKVAKEQGADLGLPEWARQRQGVKDPLEGFLFPSSYPVAKGSKPEAVLRKMVTRANTEYAKADVEGQASKLGLKSPFDLVTVASLVQVEGKYKHDFDKVARVVYNRLKPENMETVGRLEFDSTVNYLKASSTLDIGAVDDLRKIDDPYNTYNVKGLPPGPISNPGGEALHSALKPTPGPWYYFVSINSEKTLFAVTNAEHERNRAEYEKERKKDDE</sequence>
<evidence type="ECO:0000256" key="3">
    <source>
        <dbReference type="ARBA" id="ARBA00022989"/>
    </source>
</evidence>
<comment type="function">
    <text evidence="7">Functions as a peptidoglycan terminase that cleaves nascent peptidoglycan strands endolytically to terminate their elongation.</text>
</comment>
<dbReference type="NCBIfam" id="TIGR00247">
    <property type="entry name" value="endolytic transglycosylase MltG"/>
    <property type="match status" value="1"/>
</dbReference>
<feature type="region of interest" description="Disordered" evidence="8">
    <location>
        <begin position="1"/>
        <end position="120"/>
    </location>
</feature>
<keyword evidence="6 7" id="KW-0961">Cell wall biogenesis/degradation</keyword>
<feature type="region of interest" description="Disordered" evidence="8">
    <location>
        <begin position="137"/>
        <end position="228"/>
    </location>
</feature>
<feature type="transmembrane region" description="Helical" evidence="7">
    <location>
        <begin position="231"/>
        <end position="254"/>
    </location>
</feature>
<evidence type="ECO:0000256" key="7">
    <source>
        <dbReference type="HAMAP-Rule" id="MF_02065"/>
    </source>
</evidence>
<dbReference type="CDD" id="cd08010">
    <property type="entry name" value="MltG_like"/>
    <property type="match status" value="1"/>
</dbReference>
<keyword evidence="2 7" id="KW-0812">Transmembrane</keyword>
<protein>
    <recommendedName>
        <fullName evidence="7">Endolytic murein transglycosylase</fullName>
        <ecNumber evidence="7">4.2.2.29</ecNumber>
    </recommendedName>
    <alternativeName>
        <fullName evidence="7">Peptidoglycan lytic transglycosylase</fullName>
    </alternativeName>
    <alternativeName>
        <fullName evidence="7">Peptidoglycan polymerization terminase</fullName>
    </alternativeName>
</protein>
<feature type="site" description="Important for catalytic activity" evidence="7">
    <location>
        <position position="460"/>
    </location>
</feature>
<feature type="compositionally biased region" description="Low complexity" evidence="8">
    <location>
        <begin position="27"/>
        <end position="101"/>
    </location>
</feature>
<keyword evidence="1 7" id="KW-1003">Cell membrane</keyword>
<evidence type="ECO:0000313" key="10">
    <source>
        <dbReference type="Proteomes" id="UP001522868"/>
    </source>
</evidence>
<evidence type="ECO:0000256" key="6">
    <source>
        <dbReference type="ARBA" id="ARBA00023316"/>
    </source>
</evidence>
<keyword evidence="5 7" id="KW-0456">Lyase</keyword>
<comment type="caution">
    <text evidence="9">The sequence shown here is derived from an EMBL/GenBank/DDBJ whole genome shotgun (WGS) entry which is preliminary data.</text>
</comment>
<dbReference type="HAMAP" id="MF_02065">
    <property type="entry name" value="MltG"/>
    <property type="match status" value="1"/>
</dbReference>
<dbReference type="Gene3D" id="3.30.1490.480">
    <property type="entry name" value="Endolytic murein transglycosylase"/>
    <property type="match status" value="1"/>
</dbReference>
<dbReference type="RefSeq" id="WP_248636733.1">
    <property type="nucleotide sequence ID" value="NZ_JALPTH010000032.1"/>
</dbReference>
<evidence type="ECO:0000256" key="5">
    <source>
        <dbReference type="ARBA" id="ARBA00023239"/>
    </source>
</evidence>
<organism evidence="9 10">
    <name type="scientific">Streptomyces lichenis</name>
    <dbReference type="NCBI Taxonomy" id="2306967"/>
    <lineage>
        <taxon>Bacteria</taxon>
        <taxon>Bacillati</taxon>
        <taxon>Actinomycetota</taxon>
        <taxon>Actinomycetes</taxon>
        <taxon>Kitasatosporales</taxon>
        <taxon>Streptomycetaceae</taxon>
        <taxon>Streptomyces</taxon>
    </lineage>
</organism>
<dbReference type="InterPro" id="IPR003770">
    <property type="entry name" value="MLTG-like"/>
</dbReference>
<evidence type="ECO:0000256" key="4">
    <source>
        <dbReference type="ARBA" id="ARBA00023136"/>
    </source>
</evidence>
<dbReference type="PANTHER" id="PTHR30518">
    <property type="entry name" value="ENDOLYTIC MUREIN TRANSGLYCOSYLASE"/>
    <property type="match status" value="1"/>
</dbReference>
<proteinExistence type="inferred from homology"/>
<feature type="compositionally biased region" description="Low complexity" evidence="8">
    <location>
        <begin position="163"/>
        <end position="172"/>
    </location>
</feature>
<evidence type="ECO:0000256" key="8">
    <source>
        <dbReference type="SAM" id="MobiDB-lite"/>
    </source>
</evidence>
<keyword evidence="4 7" id="KW-0472">Membrane</keyword>
<dbReference type="Proteomes" id="UP001522868">
    <property type="component" value="Unassembled WGS sequence"/>
</dbReference>
<dbReference type="EC" id="4.2.2.29" evidence="7"/>
<keyword evidence="10" id="KW-1185">Reference proteome</keyword>
<reference evidence="9 10" key="1">
    <citation type="submission" date="2022-04" db="EMBL/GenBank/DDBJ databases">
        <title>Streptomyces sp. nov. LCR6-01 isolated from Lichen of Dirinaria sp.</title>
        <authorList>
            <person name="Kanchanasin P."/>
            <person name="Tanasupawat S."/>
            <person name="Phongsopitanun W."/>
        </authorList>
    </citation>
    <scope>NUCLEOTIDE SEQUENCE [LARGE SCALE GENOMIC DNA]</scope>
    <source>
        <strain evidence="9 10">LCR6-01</strain>
    </source>
</reference>
<comment type="subcellular location">
    <subcellularLocation>
        <location evidence="7">Cell membrane</location>
        <topology evidence="7">Single-pass membrane protein</topology>
    </subcellularLocation>
</comment>
<keyword evidence="3 7" id="KW-1133">Transmembrane helix</keyword>
<dbReference type="EMBL" id="JALPTH010000032">
    <property type="protein sequence ID" value="MCK8680903.1"/>
    <property type="molecule type" value="Genomic_DNA"/>
</dbReference>